<organism evidence="2 3">
    <name type="scientific">Tagetes erecta</name>
    <name type="common">African marigold</name>
    <dbReference type="NCBI Taxonomy" id="13708"/>
    <lineage>
        <taxon>Eukaryota</taxon>
        <taxon>Viridiplantae</taxon>
        <taxon>Streptophyta</taxon>
        <taxon>Embryophyta</taxon>
        <taxon>Tracheophyta</taxon>
        <taxon>Spermatophyta</taxon>
        <taxon>Magnoliopsida</taxon>
        <taxon>eudicotyledons</taxon>
        <taxon>Gunneridae</taxon>
        <taxon>Pentapetalae</taxon>
        <taxon>asterids</taxon>
        <taxon>campanulids</taxon>
        <taxon>Asterales</taxon>
        <taxon>Asteraceae</taxon>
        <taxon>Asteroideae</taxon>
        <taxon>Heliantheae alliance</taxon>
        <taxon>Tageteae</taxon>
        <taxon>Tagetes</taxon>
    </lineage>
</organism>
<comment type="caution">
    <text evidence="2">The sequence shown here is derived from an EMBL/GenBank/DDBJ whole genome shotgun (WGS) entry which is preliminary data.</text>
</comment>
<feature type="compositionally biased region" description="Basic and acidic residues" evidence="1">
    <location>
        <begin position="1"/>
        <end position="14"/>
    </location>
</feature>
<proteinExistence type="predicted"/>
<feature type="region of interest" description="Disordered" evidence="1">
    <location>
        <begin position="1"/>
        <end position="24"/>
    </location>
</feature>
<sequence>MEGKGKNGEKKEKSMIPPPRKGQIKDKIIKEWGDKILNLTSLGGGGNNVREDQLEWNDYGDKLKVLTYKMEGKGKNEVKKEKAMIPPKRGQIKEKIFQELGEKIFNIKIGGGEKVRGNQVSSSSQDYTFVSPTKT</sequence>
<keyword evidence="3" id="KW-1185">Reference proteome</keyword>
<dbReference type="AlphaFoldDB" id="A0AAD8K4H4"/>
<evidence type="ECO:0000313" key="2">
    <source>
        <dbReference type="EMBL" id="KAK1415634.1"/>
    </source>
</evidence>
<name>A0AAD8K4H4_TARER</name>
<dbReference type="EMBL" id="JAUHHV010000008">
    <property type="protein sequence ID" value="KAK1415634.1"/>
    <property type="molecule type" value="Genomic_DNA"/>
</dbReference>
<evidence type="ECO:0000313" key="3">
    <source>
        <dbReference type="Proteomes" id="UP001229421"/>
    </source>
</evidence>
<feature type="compositionally biased region" description="Polar residues" evidence="1">
    <location>
        <begin position="118"/>
        <end position="135"/>
    </location>
</feature>
<accession>A0AAD8K4H4</accession>
<dbReference type="Proteomes" id="UP001229421">
    <property type="component" value="Unassembled WGS sequence"/>
</dbReference>
<protein>
    <submittedName>
        <fullName evidence="2">Uncharacterized protein</fullName>
    </submittedName>
</protein>
<dbReference type="PANTHER" id="PTHR37721:SF1">
    <property type="entry name" value="OS05G0464200 PROTEIN"/>
    <property type="match status" value="1"/>
</dbReference>
<gene>
    <name evidence="2" type="ORF">QVD17_31418</name>
</gene>
<reference evidence="2" key="1">
    <citation type="journal article" date="2023" name="bioRxiv">
        <title>Improved chromosome-level genome assembly for marigold (Tagetes erecta).</title>
        <authorList>
            <person name="Jiang F."/>
            <person name="Yuan L."/>
            <person name="Wang S."/>
            <person name="Wang H."/>
            <person name="Xu D."/>
            <person name="Wang A."/>
            <person name="Fan W."/>
        </authorList>
    </citation>
    <scope>NUCLEOTIDE SEQUENCE</scope>
    <source>
        <strain evidence="2">WSJ</strain>
        <tissue evidence="2">Leaf</tissue>
    </source>
</reference>
<dbReference type="PANTHER" id="PTHR37721">
    <property type="entry name" value="OS05G0464200 PROTEIN"/>
    <property type="match status" value="1"/>
</dbReference>
<evidence type="ECO:0000256" key="1">
    <source>
        <dbReference type="SAM" id="MobiDB-lite"/>
    </source>
</evidence>
<feature type="region of interest" description="Disordered" evidence="1">
    <location>
        <begin position="114"/>
        <end position="135"/>
    </location>
</feature>